<dbReference type="Proteomes" id="UP001620626">
    <property type="component" value="Unassembled WGS sequence"/>
</dbReference>
<dbReference type="AlphaFoldDB" id="A0ABD2KSC5"/>
<evidence type="ECO:0000256" key="1">
    <source>
        <dbReference type="SAM" id="MobiDB-lite"/>
    </source>
</evidence>
<keyword evidence="4" id="KW-1185">Reference proteome</keyword>
<keyword evidence="2" id="KW-1133">Transmembrane helix</keyword>
<accession>A0ABD2KSC5</accession>
<reference evidence="3 4" key="1">
    <citation type="submission" date="2024-10" db="EMBL/GenBank/DDBJ databases">
        <authorList>
            <person name="Kim D."/>
        </authorList>
    </citation>
    <scope>NUCLEOTIDE SEQUENCE [LARGE SCALE GENOMIC DNA]</scope>
    <source>
        <strain evidence="3">BH-2024</strain>
    </source>
</reference>
<comment type="caution">
    <text evidence="3">The sequence shown here is derived from an EMBL/GenBank/DDBJ whole genome shotgun (WGS) entry which is preliminary data.</text>
</comment>
<feature type="region of interest" description="Disordered" evidence="1">
    <location>
        <begin position="206"/>
        <end position="242"/>
    </location>
</feature>
<gene>
    <name evidence="3" type="ORF">niasHT_030358</name>
</gene>
<protein>
    <submittedName>
        <fullName evidence="3">Uncharacterized protein</fullName>
    </submittedName>
</protein>
<proteinExistence type="predicted"/>
<evidence type="ECO:0000256" key="2">
    <source>
        <dbReference type="SAM" id="Phobius"/>
    </source>
</evidence>
<feature type="transmembrane region" description="Helical" evidence="2">
    <location>
        <begin position="83"/>
        <end position="107"/>
    </location>
</feature>
<keyword evidence="2" id="KW-0472">Membrane</keyword>
<feature type="compositionally biased region" description="Low complexity" evidence="1">
    <location>
        <begin position="123"/>
        <end position="143"/>
    </location>
</feature>
<organism evidence="3 4">
    <name type="scientific">Heterodera trifolii</name>
    <dbReference type="NCBI Taxonomy" id="157864"/>
    <lineage>
        <taxon>Eukaryota</taxon>
        <taxon>Metazoa</taxon>
        <taxon>Ecdysozoa</taxon>
        <taxon>Nematoda</taxon>
        <taxon>Chromadorea</taxon>
        <taxon>Rhabditida</taxon>
        <taxon>Tylenchina</taxon>
        <taxon>Tylenchomorpha</taxon>
        <taxon>Tylenchoidea</taxon>
        <taxon>Heteroderidae</taxon>
        <taxon>Heteroderinae</taxon>
        <taxon>Heterodera</taxon>
    </lineage>
</organism>
<keyword evidence="2" id="KW-0812">Transmembrane</keyword>
<dbReference type="EMBL" id="JBICBT010000684">
    <property type="protein sequence ID" value="KAL3105490.1"/>
    <property type="molecule type" value="Genomic_DNA"/>
</dbReference>
<sequence length="242" mass="25907">MPNLSWVILYEPRGDGLVAPHPLFNARPEVPARVIDSAPLISPLHSGIALTSTTVPSAVEMNVTMSTDGVDPTASAPVMSVQIWSALLLFTNYAIILPLFIICWLSIVRWLCHTGLMPPPSPHSSTPTLSRRQINNNNNNNNNEHTKIRSMFSDGGESGRLQQQHTAAVIREANRVTSQIAAATAIPEPMRSVLTASVAIPMIVSAAQTGGGGGSDVKSGDGFREEDIHSDRSTDNDAIVNL</sequence>
<feature type="compositionally biased region" description="Basic and acidic residues" evidence="1">
    <location>
        <begin position="218"/>
        <end position="235"/>
    </location>
</feature>
<evidence type="ECO:0000313" key="4">
    <source>
        <dbReference type="Proteomes" id="UP001620626"/>
    </source>
</evidence>
<evidence type="ECO:0000313" key="3">
    <source>
        <dbReference type="EMBL" id="KAL3105490.1"/>
    </source>
</evidence>
<feature type="region of interest" description="Disordered" evidence="1">
    <location>
        <begin position="119"/>
        <end position="165"/>
    </location>
</feature>
<name>A0ABD2KSC5_9BILA</name>